<proteinExistence type="predicted"/>
<keyword evidence="1" id="KW-1133">Transmembrane helix</keyword>
<evidence type="ECO:0000313" key="2">
    <source>
        <dbReference type="EMBL" id="KAF6457126.1"/>
    </source>
</evidence>
<evidence type="ECO:0000256" key="1">
    <source>
        <dbReference type="SAM" id="Phobius"/>
    </source>
</evidence>
<keyword evidence="3" id="KW-1185">Reference proteome</keyword>
<gene>
    <name evidence="2" type="ORF">HJG63_011684</name>
</gene>
<organism evidence="2 3">
    <name type="scientific">Rousettus aegyptiacus</name>
    <name type="common">Egyptian fruit bat</name>
    <name type="synonym">Pteropus aegyptiacus</name>
    <dbReference type="NCBI Taxonomy" id="9407"/>
    <lineage>
        <taxon>Eukaryota</taxon>
        <taxon>Metazoa</taxon>
        <taxon>Chordata</taxon>
        <taxon>Craniata</taxon>
        <taxon>Vertebrata</taxon>
        <taxon>Euteleostomi</taxon>
        <taxon>Mammalia</taxon>
        <taxon>Eutheria</taxon>
        <taxon>Laurasiatheria</taxon>
        <taxon>Chiroptera</taxon>
        <taxon>Yinpterochiroptera</taxon>
        <taxon>Pteropodoidea</taxon>
        <taxon>Pteropodidae</taxon>
        <taxon>Rousettinae</taxon>
        <taxon>Rousettus</taxon>
    </lineage>
</organism>
<dbReference type="Proteomes" id="UP000593571">
    <property type="component" value="Unassembled WGS sequence"/>
</dbReference>
<evidence type="ECO:0000313" key="3">
    <source>
        <dbReference type="Proteomes" id="UP000593571"/>
    </source>
</evidence>
<dbReference type="EMBL" id="JACASE010000006">
    <property type="protein sequence ID" value="KAF6457126.1"/>
    <property type="molecule type" value="Genomic_DNA"/>
</dbReference>
<keyword evidence="1" id="KW-0472">Membrane</keyword>
<accession>A0A7J8GB08</accession>
<keyword evidence="1" id="KW-0812">Transmembrane</keyword>
<comment type="caution">
    <text evidence="2">The sequence shown here is derived from an EMBL/GenBank/DDBJ whole genome shotgun (WGS) entry which is preliminary data.</text>
</comment>
<sequence>MTAPWEPWSLFTSLNRLMVVVVFLLYPLLQTYLFILYSGVGLGGGHFPENLEKMTVVFSVQRQRKCAFKRMLRLPFRLGSEQDALEIRDYQGYYCVCVAAGGGGEGHLQGSYPQHHKDVRFLFAAEAAALAAIRTSPPRG</sequence>
<protein>
    <submittedName>
        <fullName evidence="2">Uncharacterized protein</fullName>
    </submittedName>
</protein>
<reference evidence="2 3" key="1">
    <citation type="journal article" date="2020" name="Nature">
        <title>Six reference-quality genomes reveal evolution of bat adaptations.</title>
        <authorList>
            <person name="Jebb D."/>
            <person name="Huang Z."/>
            <person name="Pippel M."/>
            <person name="Hughes G.M."/>
            <person name="Lavrichenko K."/>
            <person name="Devanna P."/>
            <person name="Winkler S."/>
            <person name="Jermiin L.S."/>
            <person name="Skirmuntt E.C."/>
            <person name="Katzourakis A."/>
            <person name="Burkitt-Gray L."/>
            <person name="Ray D.A."/>
            <person name="Sullivan K.A.M."/>
            <person name="Roscito J.G."/>
            <person name="Kirilenko B.M."/>
            <person name="Davalos L.M."/>
            <person name="Corthals A.P."/>
            <person name="Power M.L."/>
            <person name="Jones G."/>
            <person name="Ransome R.D."/>
            <person name="Dechmann D.K.N."/>
            <person name="Locatelli A.G."/>
            <person name="Puechmaille S.J."/>
            <person name="Fedrigo O."/>
            <person name="Jarvis E.D."/>
            <person name="Hiller M."/>
            <person name="Vernes S.C."/>
            <person name="Myers E.W."/>
            <person name="Teeling E.C."/>
        </authorList>
    </citation>
    <scope>NUCLEOTIDE SEQUENCE [LARGE SCALE GENOMIC DNA]</scope>
    <source>
        <strain evidence="2">MRouAeg1</strain>
        <tissue evidence="2">Muscle</tissue>
    </source>
</reference>
<feature type="transmembrane region" description="Helical" evidence="1">
    <location>
        <begin position="17"/>
        <end position="37"/>
    </location>
</feature>
<dbReference type="AlphaFoldDB" id="A0A7J8GB08"/>
<name>A0A7J8GB08_ROUAE</name>